<sequence>MPDFDEATTWEEVLAGQDLTGRRIVVTGASGGLGAETAKALAGAGADIVLAVRDTAVGTKVAQDIAADTGRPAPRVEALDLGRLASVRRFATRLGSEPIHALINNAGLMGTPKGRTVDGFETQMGVNHLGHFLLTQLLTEQLIAGAPSRVVTLTSSAHIWSDVDLDDLNFDNGYEPWLGYARSKTAAVLFAVELTRRRAGRGVTANAVMPGLVRGTGLPRHLDAMDERPQPPSSPSAEDGSPSRRPKNLREGAATIVWAVVAPELEGLGGLYLEDCQIARPWSRRNPMRGVKEYALDAVAAQRLWSLSEAAVGITRDESKNEGRRERAEP</sequence>
<feature type="region of interest" description="Disordered" evidence="3">
    <location>
        <begin position="219"/>
        <end position="247"/>
    </location>
</feature>
<organism evidence="4 5">
    <name type="scientific">Pseudofrankia asymbiotica</name>
    <dbReference type="NCBI Taxonomy" id="1834516"/>
    <lineage>
        <taxon>Bacteria</taxon>
        <taxon>Bacillati</taxon>
        <taxon>Actinomycetota</taxon>
        <taxon>Actinomycetes</taxon>
        <taxon>Frankiales</taxon>
        <taxon>Frankiaceae</taxon>
        <taxon>Pseudofrankia</taxon>
    </lineage>
</organism>
<gene>
    <name evidence="4" type="ORF">BL253_20480</name>
</gene>
<evidence type="ECO:0008006" key="6">
    <source>
        <dbReference type="Google" id="ProtNLM"/>
    </source>
</evidence>
<keyword evidence="2" id="KW-0560">Oxidoreductase</keyword>
<dbReference type="Proteomes" id="UP000188929">
    <property type="component" value="Unassembled WGS sequence"/>
</dbReference>
<dbReference type="STRING" id="1834516.BL253_20480"/>
<name>A0A1V2I7W6_9ACTN</name>
<dbReference type="OrthoDB" id="4449798at2"/>
<reference evidence="5" key="1">
    <citation type="submission" date="2016-10" db="EMBL/GenBank/DDBJ databases">
        <title>Frankia sp. NRRL B-16386 Genome sequencing.</title>
        <authorList>
            <person name="Ghodhbane-Gtari F."/>
            <person name="Swanson E."/>
            <person name="Gueddou A."/>
            <person name="Hezbri K."/>
            <person name="Ktari K."/>
            <person name="Nouioui I."/>
            <person name="Morris K."/>
            <person name="Simpson S."/>
            <person name="Abebe-Akele F."/>
            <person name="Thomas K."/>
            <person name="Gtari M."/>
            <person name="Tisa L.S."/>
        </authorList>
    </citation>
    <scope>NUCLEOTIDE SEQUENCE [LARGE SCALE GENOMIC DNA]</scope>
    <source>
        <strain evidence="5">NRRL B-16386</strain>
    </source>
</reference>
<evidence type="ECO:0000313" key="4">
    <source>
        <dbReference type="EMBL" id="ONH27987.1"/>
    </source>
</evidence>
<dbReference type="PANTHER" id="PTHR24320">
    <property type="entry name" value="RETINOL DEHYDROGENASE"/>
    <property type="match status" value="1"/>
</dbReference>
<dbReference type="Pfam" id="PF00106">
    <property type="entry name" value="adh_short"/>
    <property type="match status" value="1"/>
</dbReference>
<evidence type="ECO:0000256" key="2">
    <source>
        <dbReference type="ARBA" id="ARBA00023002"/>
    </source>
</evidence>
<proteinExistence type="inferred from homology"/>
<dbReference type="InterPro" id="IPR002347">
    <property type="entry name" value="SDR_fam"/>
</dbReference>
<dbReference type="RefSeq" id="WP_076818799.1">
    <property type="nucleotide sequence ID" value="NZ_MOMC01000043.1"/>
</dbReference>
<dbReference type="SUPFAM" id="SSF51735">
    <property type="entry name" value="NAD(P)-binding Rossmann-fold domains"/>
    <property type="match status" value="1"/>
</dbReference>
<comment type="similarity">
    <text evidence="1">Belongs to the short-chain dehydrogenases/reductases (SDR) family.</text>
</comment>
<dbReference type="EMBL" id="MOMC01000043">
    <property type="protein sequence ID" value="ONH27987.1"/>
    <property type="molecule type" value="Genomic_DNA"/>
</dbReference>
<evidence type="ECO:0000256" key="1">
    <source>
        <dbReference type="ARBA" id="ARBA00006484"/>
    </source>
</evidence>
<accession>A0A1V2I7W6</accession>
<dbReference type="GO" id="GO:0016491">
    <property type="term" value="F:oxidoreductase activity"/>
    <property type="evidence" value="ECO:0007669"/>
    <property type="project" value="UniProtKB-KW"/>
</dbReference>
<dbReference type="InterPro" id="IPR036291">
    <property type="entry name" value="NAD(P)-bd_dom_sf"/>
</dbReference>
<dbReference type="AlphaFoldDB" id="A0A1V2I7W6"/>
<comment type="caution">
    <text evidence="4">The sequence shown here is derived from an EMBL/GenBank/DDBJ whole genome shotgun (WGS) entry which is preliminary data.</text>
</comment>
<protein>
    <recommendedName>
        <fullName evidence="6">Short-chain dehydrogenase</fullName>
    </recommendedName>
</protein>
<evidence type="ECO:0000256" key="3">
    <source>
        <dbReference type="SAM" id="MobiDB-lite"/>
    </source>
</evidence>
<keyword evidence="5" id="KW-1185">Reference proteome</keyword>
<feature type="compositionally biased region" description="Basic and acidic residues" evidence="3">
    <location>
        <begin position="220"/>
        <end position="229"/>
    </location>
</feature>
<dbReference type="Gene3D" id="3.40.50.720">
    <property type="entry name" value="NAD(P)-binding Rossmann-like Domain"/>
    <property type="match status" value="1"/>
</dbReference>
<dbReference type="PRINTS" id="PR00081">
    <property type="entry name" value="GDHRDH"/>
</dbReference>
<dbReference type="PANTHER" id="PTHR24320:SF283">
    <property type="entry name" value="RETINOL DEHYDROGENASE 11"/>
    <property type="match status" value="1"/>
</dbReference>
<evidence type="ECO:0000313" key="5">
    <source>
        <dbReference type="Proteomes" id="UP000188929"/>
    </source>
</evidence>